<evidence type="ECO:0000313" key="2">
    <source>
        <dbReference type="Proteomes" id="UP000663090"/>
    </source>
</evidence>
<gene>
    <name evidence="1" type="ORF">JY572_04265</name>
</gene>
<dbReference type="RefSeq" id="WP_206717021.1">
    <property type="nucleotide sequence ID" value="NZ_CP071091.1"/>
</dbReference>
<protein>
    <submittedName>
        <fullName evidence="1">Uncharacterized protein</fullName>
    </submittedName>
</protein>
<keyword evidence="2" id="KW-1185">Reference proteome</keyword>
<dbReference type="Proteomes" id="UP000663090">
    <property type="component" value="Chromosome"/>
</dbReference>
<accession>A0ABX7N9Z8</accession>
<dbReference type="EMBL" id="CP071091">
    <property type="protein sequence ID" value="QSQ15306.1"/>
    <property type="molecule type" value="Genomic_DNA"/>
</dbReference>
<name>A0ABX7N9Z8_9BACT</name>
<evidence type="ECO:0000313" key="1">
    <source>
        <dbReference type="EMBL" id="QSQ15306.1"/>
    </source>
</evidence>
<proteinExistence type="predicted"/>
<dbReference type="Gene3D" id="3.10.450.50">
    <property type="match status" value="1"/>
</dbReference>
<reference evidence="1 2" key="1">
    <citation type="submission" date="2021-02" db="EMBL/GenBank/DDBJ databases">
        <title>De Novo genome assembly of isolated myxobacteria.</title>
        <authorList>
            <person name="Stevens D.C."/>
        </authorList>
    </citation>
    <scope>NUCLEOTIDE SEQUENCE [LARGE SCALE GENOMIC DNA]</scope>
    <source>
        <strain evidence="1 2">SCHIC003</strain>
    </source>
</reference>
<dbReference type="SUPFAM" id="SSF54427">
    <property type="entry name" value="NTF2-like"/>
    <property type="match status" value="1"/>
</dbReference>
<dbReference type="InterPro" id="IPR032710">
    <property type="entry name" value="NTF2-like_dom_sf"/>
</dbReference>
<sequence length="191" mass="21532">MRDVAHSTLPLADSRSASELIREMLPKLYGVEEHPPRAAVTEHYHPDATFQGPWVTVQGLENVRRLVYVHRTFFSGCQLSFIDVAETVRADGLRVVLADVACALVYKRFLAWRPWQKMMGDTVSFQAVHKFVLDSDLRIVSHEESFSAGEGSDALPLGWMIYSLLRRGGTSDFGYTLNQYIAGDRTVRTVL</sequence>
<organism evidence="1 2">
    <name type="scientific">Myxococcus landrumensis</name>
    <dbReference type="NCBI Taxonomy" id="2813577"/>
    <lineage>
        <taxon>Bacteria</taxon>
        <taxon>Pseudomonadati</taxon>
        <taxon>Myxococcota</taxon>
        <taxon>Myxococcia</taxon>
        <taxon>Myxococcales</taxon>
        <taxon>Cystobacterineae</taxon>
        <taxon>Myxococcaceae</taxon>
        <taxon>Myxococcus</taxon>
    </lineage>
</organism>